<dbReference type="InterPro" id="IPR038765">
    <property type="entry name" value="Papain-like_cys_pep_sf"/>
</dbReference>
<keyword evidence="4" id="KW-0788">Thiol protease</keyword>
<dbReference type="InterPro" id="IPR041382">
    <property type="entry name" value="SH3_16"/>
</dbReference>
<dbReference type="SUPFAM" id="SSF54001">
    <property type="entry name" value="Cysteine proteinases"/>
    <property type="match status" value="1"/>
</dbReference>
<accession>A0A8J7E1F9</accession>
<keyword evidence="2" id="KW-0645">Protease</keyword>
<evidence type="ECO:0000256" key="1">
    <source>
        <dbReference type="ARBA" id="ARBA00007074"/>
    </source>
</evidence>
<dbReference type="Gene3D" id="3.90.1720.10">
    <property type="entry name" value="endopeptidase domain like (from Nostoc punctiforme)"/>
    <property type="match status" value="1"/>
</dbReference>
<comment type="caution">
    <text evidence="6">The sequence shown here is derived from an EMBL/GenBank/DDBJ whole genome shotgun (WGS) entry which is preliminary data.</text>
</comment>
<evidence type="ECO:0000313" key="6">
    <source>
        <dbReference type="EMBL" id="MBE9117404.1"/>
    </source>
</evidence>
<evidence type="ECO:0000256" key="3">
    <source>
        <dbReference type="ARBA" id="ARBA00022801"/>
    </source>
</evidence>
<protein>
    <submittedName>
        <fullName evidence="6">C40 family peptidase</fullName>
    </submittedName>
</protein>
<dbReference type="SUPFAM" id="SSF82057">
    <property type="entry name" value="Prokaryotic SH3-related domain"/>
    <property type="match status" value="1"/>
</dbReference>
<reference evidence="6" key="1">
    <citation type="submission" date="2020-10" db="EMBL/GenBank/DDBJ databases">
        <authorList>
            <person name="Castelo-Branco R."/>
            <person name="Eusebio N."/>
            <person name="Adriana R."/>
            <person name="Vieira A."/>
            <person name="Brugerolle De Fraissinette N."/>
            <person name="Rezende De Castro R."/>
            <person name="Schneider M.P."/>
            <person name="Vasconcelos V."/>
            <person name="Leao P.N."/>
        </authorList>
    </citation>
    <scope>NUCLEOTIDE SEQUENCE</scope>
    <source>
        <strain evidence="6">LEGE 07157</strain>
    </source>
</reference>
<dbReference type="Pfam" id="PF00877">
    <property type="entry name" value="NLPC_P60"/>
    <property type="match status" value="1"/>
</dbReference>
<organism evidence="6 7">
    <name type="scientific">Lusitaniella coriacea LEGE 07157</name>
    <dbReference type="NCBI Taxonomy" id="945747"/>
    <lineage>
        <taxon>Bacteria</taxon>
        <taxon>Bacillati</taxon>
        <taxon>Cyanobacteriota</taxon>
        <taxon>Cyanophyceae</taxon>
        <taxon>Spirulinales</taxon>
        <taxon>Lusitaniellaceae</taxon>
        <taxon>Lusitaniella</taxon>
    </lineage>
</organism>
<dbReference type="InterPro" id="IPR051202">
    <property type="entry name" value="Peptidase_C40"/>
</dbReference>
<evidence type="ECO:0000313" key="7">
    <source>
        <dbReference type="Proteomes" id="UP000654482"/>
    </source>
</evidence>
<dbReference type="InterPro" id="IPR000064">
    <property type="entry name" value="NLP_P60_dom"/>
</dbReference>
<keyword evidence="3" id="KW-0378">Hydrolase</keyword>
<feature type="domain" description="NlpC/P60" evidence="5">
    <location>
        <begin position="86"/>
        <end position="219"/>
    </location>
</feature>
<sequence length="224" mass="24885">MLTPSPTEEYSLQTNLNLYESPNCENLVTQAATGRQLCLLSVRDSALEVCLCEDGYSGWLPRSSVSALQPATTAYQPQKYSRAEIEQKIPQIIAFTRAAMQCPNYYLWGGTVAPNYDCSGLMQAAFAASGIWLPRDSYQQAAFTQSIEIEELRPGDLIFFQQTARVSHVALYLGEGQYIHSSGKDIGRDGIGIDQLSEDSNEVSRAYYQQLWGAGRVMTSYQPH</sequence>
<dbReference type="PANTHER" id="PTHR47053">
    <property type="entry name" value="MUREIN DD-ENDOPEPTIDASE MEPH-RELATED"/>
    <property type="match status" value="1"/>
</dbReference>
<dbReference type="Gene3D" id="2.30.30.40">
    <property type="entry name" value="SH3 Domains"/>
    <property type="match status" value="1"/>
</dbReference>
<dbReference type="EMBL" id="JADEWZ010000024">
    <property type="protein sequence ID" value="MBE9117404.1"/>
    <property type="molecule type" value="Genomic_DNA"/>
</dbReference>
<evidence type="ECO:0000256" key="4">
    <source>
        <dbReference type="ARBA" id="ARBA00022807"/>
    </source>
</evidence>
<proteinExistence type="inferred from homology"/>
<gene>
    <name evidence="6" type="ORF">IQ249_16005</name>
</gene>
<comment type="similarity">
    <text evidence="1">Belongs to the peptidase C40 family.</text>
</comment>
<dbReference type="PANTHER" id="PTHR47053:SF1">
    <property type="entry name" value="MUREIN DD-ENDOPEPTIDASE MEPH-RELATED"/>
    <property type="match status" value="1"/>
</dbReference>
<dbReference type="PROSITE" id="PS51935">
    <property type="entry name" value="NLPC_P60"/>
    <property type="match status" value="1"/>
</dbReference>
<dbReference type="Proteomes" id="UP000654482">
    <property type="component" value="Unassembled WGS sequence"/>
</dbReference>
<keyword evidence="7" id="KW-1185">Reference proteome</keyword>
<name>A0A8J7E1F9_9CYAN</name>
<dbReference type="GO" id="GO:0006508">
    <property type="term" value="P:proteolysis"/>
    <property type="evidence" value="ECO:0007669"/>
    <property type="project" value="UniProtKB-KW"/>
</dbReference>
<evidence type="ECO:0000256" key="2">
    <source>
        <dbReference type="ARBA" id="ARBA00022670"/>
    </source>
</evidence>
<dbReference type="Pfam" id="PF18348">
    <property type="entry name" value="SH3_16"/>
    <property type="match status" value="1"/>
</dbReference>
<evidence type="ECO:0000259" key="5">
    <source>
        <dbReference type="PROSITE" id="PS51935"/>
    </source>
</evidence>
<dbReference type="GO" id="GO:0008234">
    <property type="term" value="F:cysteine-type peptidase activity"/>
    <property type="evidence" value="ECO:0007669"/>
    <property type="project" value="UniProtKB-KW"/>
</dbReference>
<dbReference type="AlphaFoldDB" id="A0A8J7E1F9"/>
<dbReference type="RefSeq" id="WP_194030490.1">
    <property type="nucleotide sequence ID" value="NZ_JADEWZ010000024.1"/>
</dbReference>